<name>A0AAN7JZX3_9MYRT</name>
<keyword evidence="2" id="KW-0812">Transmembrane</keyword>
<gene>
    <name evidence="3" type="ORF">SAY87_019879</name>
</gene>
<evidence type="ECO:0000256" key="2">
    <source>
        <dbReference type="SAM" id="Phobius"/>
    </source>
</evidence>
<sequence>MWPREPAINATPQMIPVVALLHLLLAVLDRDTVPKLLRVGQGHVQAASGGSARVRGGAQNRATRCTH</sequence>
<evidence type="ECO:0000313" key="3">
    <source>
        <dbReference type="EMBL" id="KAK4758578.1"/>
    </source>
</evidence>
<evidence type="ECO:0000313" key="4">
    <source>
        <dbReference type="Proteomes" id="UP001345219"/>
    </source>
</evidence>
<feature type="transmembrane region" description="Helical" evidence="2">
    <location>
        <begin position="6"/>
        <end position="28"/>
    </location>
</feature>
<keyword evidence="2" id="KW-0472">Membrane</keyword>
<organism evidence="3 4">
    <name type="scientific">Trapa incisa</name>
    <dbReference type="NCBI Taxonomy" id="236973"/>
    <lineage>
        <taxon>Eukaryota</taxon>
        <taxon>Viridiplantae</taxon>
        <taxon>Streptophyta</taxon>
        <taxon>Embryophyta</taxon>
        <taxon>Tracheophyta</taxon>
        <taxon>Spermatophyta</taxon>
        <taxon>Magnoliopsida</taxon>
        <taxon>eudicotyledons</taxon>
        <taxon>Gunneridae</taxon>
        <taxon>Pentapetalae</taxon>
        <taxon>rosids</taxon>
        <taxon>malvids</taxon>
        <taxon>Myrtales</taxon>
        <taxon>Lythraceae</taxon>
        <taxon>Trapa</taxon>
    </lineage>
</organism>
<keyword evidence="2" id="KW-1133">Transmembrane helix</keyword>
<accession>A0AAN7JZX3</accession>
<feature type="compositionally biased region" description="Low complexity" evidence="1">
    <location>
        <begin position="48"/>
        <end position="58"/>
    </location>
</feature>
<protein>
    <submittedName>
        <fullName evidence="3">Uncharacterized protein</fullName>
    </submittedName>
</protein>
<proteinExistence type="predicted"/>
<keyword evidence="4" id="KW-1185">Reference proteome</keyword>
<reference evidence="3 4" key="1">
    <citation type="journal article" date="2023" name="Hortic Res">
        <title>Pangenome of water caltrop reveals structural variations and asymmetric subgenome divergence after allopolyploidization.</title>
        <authorList>
            <person name="Zhang X."/>
            <person name="Chen Y."/>
            <person name="Wang L."/>
            <person name="Yuan Y."/>
            <person name="Fang M."/>
            <person name="Shi L."/>
            <person name="Lu R."/>
            <person name="Comes H.P."/>
            <person name="Ma Y."/>
            <person name="Chen Y."/>
            <person name="Huang G."/>
            <person name="Zhou Y."/>
            <person name="Zheng Z."/>
            <person name="Qiu Y."/>
        </authorList>
    </citation>
    <scope>NUCLEOTIDE SEQUENCE [LARGE SCALE GENOMIC DNA]</scope>
    <source>
        <tissue evidence="3">Roots</tissue>
    </source>
</reference>
<comment type="caution">
    <text evidence="3">The sequence shown here is derived from an EMBL/GenBank/DDBJ whole genome shotgun (WGS) entry which is preliminary data.</text>
</comment>
<evidence type="ECO:0000256" key="1">
    <source>
        <dbReference type="SAM" id="MobiDB-lite"/>
    </source>
</evidence>
<dbReference type="EMBL" id="JAXIOK010000012">
    <property type="protein sequence ID" value="KAK4758578.1"/>
    <property type="molecule type" value="Genomic_DNA"/>
</dbReference>
<dbReference type="AlphaFoldDB" id="A0AAN7JZX3"/>
<feature type="region of interest" description="Disordered" evidence="1">
    <location>
        <begin position="48"/>
        <end position="67"/>
    </location>
</feature>
<dbReference type="Proteomes" id="UP001345219">
    <property type="component" value="Chromosome 15"/>
</dbReference>